<dbReference type="Proteomes" id="UP000663868">
    <property type="component" value="Unassembled WGS sequence"/>
</dbReference>
<reference evidence="2" key="1">
    <citation type="submission" date="2021-02" db="EMBL/GenBank/DDBJ databases">
        <authorList>
            <person name="Nowell W R."/>
        </authorList>
    </citation>
    <scope>NUCLEOTIDE SEQUENCE</scope>
</reference>
<name>A0A820DZ56_9BILA</name>
<dbReference type="EMBL" id="CAJOBB010010165">
    <property type="protein sequence ID" value="CAF4240462.1"/>
    <property type="molecule type" value="Genomic_DNA"/>
</dbReference>
<protein>
    <submittedName>
        <fullName evidence="2">Uncharacterized protein</fullName>
    </submittedName>
</protein>
<evidence type="ECO:0000313" key="1">
    <source>
        <dbReference type="EMBL" id="CAF0816480.1"/>
    </source>
</evidence>
<gene>
    <name evidence="1" type="ORF">IZO911_LOCUS7755</name>
    <name evidence="2" type="ORF">KXQ929_LOCUS42241</name>
</gene>
<evidence type="ECO:0000313" key="3">
    <source>
        <dbReference type="Proteomes" id="UP000663868"/>
    </source>
</evidence>
<sequence>MNSKSNPTYAHLFGTVRFVFEMSEAERTKFCDESLNKPPILQVKDEQTQQSRSGMFTLCNLIVGLVETQAQIPNQQQQITDFYGKNSTIFPRLACLIQLYIDAMAILERAKDFVIFADGNNQNVVINEDFVRNVDIIIKNDYYKYNRTYLPCTEVNQKAVLAGWSWYEHHLNIATKLCTIYYGCPNKSMIVLSSIPSKQ</sequence>
<evidence type="ECO:0000313" key="2">
    <source>
        <dbReference type="EMBL" id="CAF4240462.1"/>
    </source>
</evidence>
<organism evidence="2 3">
    <name type="scientific">Adineta steineri</name>
    <dbReference type="NCBI Taxonomy" id="433720"/>
    <lineage>
        <taxon>Eukaryota</taxon>
        <taxon>Metazoa</taxon>
        <taxon>Spiralia</taxon>
        <taxon>Gnathifera</taxon>
        <taxon>Rotifera</taxon>
        <taxon>Eurotatoria</taxon>
        <taxon>Bdelloidea</taxon>
        <taxon>Adinetida</taxon>
        <taxon>Adinetidae</taxon>
        <taxon>Adineta</taxon>
    </lineage>
</organism>
<dbReference type="EMBL" id="CAJNOE010000051">
    <property type="protein sequence ID" value="CAF0816480.1"/>
    <property type="molecule type" value="Genomic_DNA"/>
</dbReference>
<accession>A0A820DZ56</accession>
<dbReference type="Proteomes" id="UP000663860">
    <property type="component" value="Unassembled WGS sequence"/>
</dbReference>
<comment type="caution">
    <text evidence="2">The sequence shown here is derived from an EMBL/GenBank/DDBJ whole genome shotgun (WGS) entry which is preliminary data.</text>
</comment>
<dbReference type="AlphaFoldDB" id="A0A820DZ56"/>
<proteinExistence type="predicted"/>